<accession>A0A8J3NMD8</accession>
<evidence type="ECO:0000313" key="1">
    <source>
        <dbReference type="EMBL" id="GIF86067.1"/>
    </source>
</evidence>
<gene>
    <name evidence="1" type="ORF">Cba03nite_74160</name>
</gene>
<proteinExistence type="predicted"/>
<reference evidence="1 2" key="1">
    <citation type="submission" date="2021-01" db="EMBL/GenBank/DDBJ databases">
        <title>Whole genome shotgun sequence of Catellatospora bangladeshensis NBRC 107357.</title>
        <authorList>
            <person name="Komaki H."/>
            <person name="Tamura T."/>
        </authorList>
    </citation>
    <scope>NUCLEOTIDE SEQUENCE [LARGE SCALE GENOMIC DNA]</scope>
    <source>
        <strain evidence="1 2">NBRC 107357</strain>
    </source>
</reference>
<dbReference type="Proteomes" id="UP000601223">
    <property type="component" value="Unassembled WGS sequence"/>
</dbReference>
<sequence length="127" mass="13960">MHSWRSRGAGFVGDGYFRFVDPARAATMHSGVFGLPDGATVLFTTGLGDIICHVNGLHLVVKSRFGAIDVVQGEAPWEWQLNSDVGSPGAVLRHWPIAPGAHVSSVAHRLQTSPLRRRARRKLWLPW</sequence>
<dbReference type="AlphaFoldDB" id="A0A8J3NMD8"/>
<dbReference type="EMBL" id="BONF01000058">
    <property type="protein sequence ID" value="GIF86067.1"/>
    <property type="molecule type" value="Genomic_DNA"/>
</dbReference>
<comment type="caution">
    <text evidence="1">The sequence shown here is derived from an EMBL/GenBank/DDBJ whole genome shotgun (WGS) entry which is preliminary data.</text>
</comment>
<name>A0A8J3NMD8_9ACTN</name>
<keyword evidence="2" id="KW-1185">Reference proteome</keyword>
<protein>
    <submittedName>
        <fullName evidence="1">Uncharacterized protein</fullName>
    </submittedName>
</protein>
<evidence type="ECO:0000313" key="2">
    <source>
        <dbReference type="Proteomes" id="UP000601223"/>
    </source>
</evidence>
<organism evidence="1 2">
    <name type="scientific">Catellatospora bangladeshensis</name>
    <dbReference type="NCBI Taxonomy" id="310355"/>
    <lineage>
        <taxon>Bacteria</taxon>
        <taxon>Bacillati</taxon>
        <taxon>Actinomycetota</taxon>
        <taxon>Actinomycetes</taxon>
        <taxon>Micromonosporales</taxon>
        <taxon>Micromonosporaceae</taxon>
        <taxon>Catellatospora</taxon>
    </lineage>
</organism>